<dbReference type="InterPro" id="IPR050109">
    <property type="entry name" value="HTH-type_TetR-like_transc_reg"/>
</dbReference>
<reference evidence="5" key="2">
    <citation type="submission" date="2014-04" db="EMBL/GenBank/DDBJ databases">
        <authorList>
            <person name="Urmite Genomes U."/>
        </authorList>
    </citation>
    <scope>NUCLEOTIDE SEQUENCE</scope>
    <source>
        <strain evidence="5">DSM 44626</strain>
    </source>
</reference>
<dbReference type="PANTHER" id="PTHR30055">
    <property type="entry name" value="HTH-TYPE TRANSCRIPTIONAL REGULATOR RUTR"/>
    <property type="match status" value="1"/>
</dbReference>
<evidence type="ECO:0000256" key="2">
    <source>
        <dbReference type="PROSITE-ProRule" id="PRU00335"/>
    </source>
</evidence>
<dbReference type="PROSITE" id="PS50977">
    <property type="entry name" value="HTH_TETR_2"/>
    <property type="match status" value="1"/>
</dbReference>
<dbReference type="GO" id="GO:0000976">
    <property type="term" value="F:transcription cis-regulatory region binding"/>
    <property type="evidence" value="ECO:0007669"/>
    <property type="project" value="TreeGrafter"/>
</dbReference>
<reference evidence="5" key="1">
    <citation type="journal article" date="2014" name="Genome Announc.">
        <title>Draft Genome Sequence of Mycobacterium triplex DSM 44626.</title>
        <authorList>
            <person name="Sassi M."/>
            <person name="Croce O."/>
            <person name="Robert C."/>
            <person name="Raoult D."/>
            <person name="Drancourt M."/>
        </authorList>
    </citation>
    <scope>NUCLEOTIDE SEQUENCE [LARGE SCALE GENOMIC DNA]</scope>
    <source>
        <strain evidence="5">DSM 44626</strain>
    </source>
</reference>
<feature type="DNA-binding region" description="H-T-H motif" evidence="2">
    <location>
        <begin position="50"/>
        <end position="69"/>
    </location>
</feature>
<evidence type="ECO:0000313" key="5">
    <source>
        <dbReference type="EMBL" id="CDO86740.1"/>
    </source>
</evidence>
<organism evidence="5">
    <name type="scientific">Mycobacterium triplex</name>
    <dbReference type="NCBI Taxonomy" id="47839"/>
    <lineage>
        <taxon>Bacteria</taxon>
        <taxon>Bacillati</taxon>
        <taxon>Actinomycetota</taxon>
        <taxon>Actinomycetes</taxon>
        <taxon>Mycobacteriales</taxon>
        <taxon>Mycobacteriaceae</taxon>
        <taxon>Mycobacterium</taxon>
        <taxon>Mycobacterium simiae complex</taxon>
    </lineage>
</organism>
<protein>
    <submittedName>
        <fullName evidence="5">TetR family transcriptional regulator</fullName>
    </submittedName>
</protein>
<feature type="region of interest" description="Disordered" evidence="3">
    <location>
        <begin position="1"/>
        <end position="24"/>
    </location>
</feature>
<dbReference type="Gene3D" id="1.10.357.10">
    <property type="entry name" value="Tetracycline Repressor, domain 2"/>
    <property type="match status" value="1"/>
</dbReference>
<dbReference type="eggNOG" id="COG1309">
    <property type="taxonomic scope" value="Bacteria"/>
</dbReference>
<dbReference type="STRING" id="47839.BN973_01085"/>
<dbReference type="PRINTS" id="PR00455">
    <property type="entry name" value="HTHTETR"/>
</dbReference>
<dbReference type="OrthoDB" id="4542604at2"/>
<dbReference type="InterPro" id="IPR009057">
    <property type="entry name" value="Homeodomain-like_sf"/>
</dbReference>
<proteinExistence type="predicted"/>
<sequence length="304" mass="32604">MTTQQTPPEMPAHPAPARPARSRLTAAERRREIIAAAQSVFATSGLAGSRTSTIADAAGVAESMLYRHFASKQELFEVAVVEPVAEFVEGVISGADQLLDWEGPGSRAFYESFLETMATVLPLLGVALFSDAQEGRRFYNDKIVPLFDRYEHKVGVALDGIPGHSVSAAFLSRAVIGIIFLITLDAAYREPAGALGPEDTVHTAEAVRSFVAAALGGSGADDLLDRLAGIEAMRRSADAPPADKPAVVSEESWAHYWAARAAATRRGNDHLGKVEAENQTLRRIVADQAIELERLRSAAVSRLE</sequence>
<dbReference type="GO" id="GO:0003700">
    <property type="term" value="F:DNA-binding transcription factor activity"/>
    <property type="evidence" value="ECO:0007669"/>
    <property type="project" value="TreeGrafter"/>
</dbReference>
<dbReference type="SUPFAM" id="SSF46689">
    <property type="entry name" value="Homeodomain-like"/>
    <property type="match status" value="1"/>
</dbReference>
<dbReference type="HOGENOM" id="CLU_914739_0_0_11"/>
<dbReference type="EMBL" id="HG964446">
    <property type="protein sequence ID" value="CDO86740.1"/>
    <property type="molecule type" value="Genomic_DNA"/>
</dbReference>
<keyword evidence="1 2" id="KW-0238">DNA-binding</keyword>
<feature type="compositionally biased region" description="Pro residues" evidence="3">
    <location>
        <begin position="8"/>
        <end position="17"/>
    </location>
</feature>
<name>A0A024JSF5_9MYCO</name>
<dbReference type="InterPro" id="IPR001647">
    <property type="entry name" value="HTH_TetR"/>
</dbReference>
<evidence type="ECO:0000256" key="1">
    <source>
        <dbReference type="ARBA" id="ARBA00023125"/>
    </source>
</evidence>
<dbReference type="Proteomes" id="UP000028880">
    <property type="component" value="Unassembled WGS sequence"/>
</dbReference>
<dbReference type="AlphaFoldDB" id="A0A024JSF5"/>
<evidence type="ECO:0000259" key="4">
    <source>
        <dbReference type="PROSITE" id="PS50977"/>
    </source>
</evidence>
<gene>
    <name evidence="5" type="ORF">BN973_01085</name>
</gene>
<feature type="domain" description="HTH tetR-type" evidence="4">
    <location>
        <begin position="27"/>
        <end position="87"/>
    </location>
</feature>
<dbReference type="PANTHER" id="PTHR30055:SF146">
    <property type="entry name" value="HTH-TYPE TRANSCRIPTIONAL DUAL REGULATOR CECR"/>
    <property type="match status" value="1"/>
</dbReference>
<evidence type="ECO:0000256" key="3">
    <source>
        <dbReference type="SAM" id="MobiDB-lite"/>
    </source>
</evidence>
<dbReference type="RefSeq" id="WP_139830164.1">
    <property type="nucleotide sequence ID" value="NZ_HG964446.1"/>
</dbReference>
<dbReference type="Pfam" id="PF00440">
    <property type="entry name" value="TetR_N"/>
    <property type="match status" value="1"/>
</dbReference>
<accession>A0A024JSF5</accession>